<dbReference type="Proteomes" id="UP001356427">
    <property type="component" value="Unassembled WGS sequence"/>
</dbReference>
<protein>
    <recommendedName>
        <fullName evidence="2">Zinc finger CCCH-type with G patch domain-containing protein</fullName>
    </recommendedName>
</protein>
<comment type="subcellular location">
    <subcellularLocation>
        <location evidence="1">Nucleus</location>
    </subcellularLocation>
</comment>
<evidence type="ECO:0000256" key="8">
    <source>
        <dbReference type="ARBA" id="ARBA00023125"/>
    </source>
</evidence>
<keyword evidence="9" id="KW-0804">Transcription</keyword>
<evidence type="ECO:0000256" key="12">
    <source>
        <dbReference type="SAM" id="Coils"/>
    </source>
</evidence>
<gene>
    <name evidence="16" type="ORF">J4Q44_G00255600</name>
</gene>
<dbReference type="InterPro" id="IPR036388">
    <property type="entry name" value="WH-like_DNA-bd_sf"/>
</dbReference>
<dbReference type="GO" id="GO:0000978">
    <property type="term" value="F:RNA polymerase II cis-regulatory region sequence-specific DNA binding"/>
    <property type="evidence" value="ECO:0007669"/>
    <property type="project" value="TreeGrafter"/>
</dbReference>
<keyword evidence="5 11" id="KW-0863">Zinc-finger</keyword>
<feature type="compositionally biased region" description="Low complexity" evidence="13">
    <location>
        <begin position="1309"/>
        <end position="1320"/>
    </location>
</feature>
<keyword evidence="4 11" id="KW-0479">Metal-binding</keyword>
<dbReference type="EMBL" id="JAGTTL010000024">
    <property type="protein sequence ID" value="KAK6303106.1"/>
    <property type="molecule type" value="Genomic_DNA"/>
</dbReference>
<dbReference type="Pfam" id="PF01585">
    <property type="entry name" value="G-patch"/>
    <property type="match status" value="1"/>
</dbReference>
<dbReference type="InterPro" id="IPR000467">
    <property type="entry name" value="G_patch_dom"/>
</dbReference>
<dbReference type="InterPro" id="IPR002492">
    <property type="entry name" value="Transposase_Tc1-like"/>
</dbReference>
<dbReference type="SUPFAM" id="SSF53474">
    <property type="entry name" value="alpha/beta-Hydrolases"/>
    <property type="match status" value="1"/>
</dbReference>
<evidence type="ECO:0000256" key="5">
    <source>
        <dbReference type="ARBA" id="ARBA00022771"/>
    </source>
</evidence>
<dbReference type="InterPro" id="IPR013094">
    <property type="entry name" value="AB_hydrolase_3"/>
</dbReference>
<accession>A0AAN8LL61</accession>
<evidence type="ECO:0000313" key="16">
    <source>
        <dbReference type="EMBL" id="KAK6303106.1"/>
    </source>
</evidence>
<dbReference type="Gene3D" id="2.30.30.140">
    <property type="match status" value="1"/>
</dbReference>
<comment type="caution">
    <text evidence="16">The sequence shown here is derived from an EMBL/GenBank/DDBJ whole genome shotgun (WGS) entry which is preliminary data.</text>
</comment>
<dbReference type="PANTHER" id="PTHR46297">
    <property type="entry name" value="ZINC FINGER CCCH-TYPE WITH G PATCH DOMAIN-CONTAINING PROTEIN"/>
    <property type="match status" value="1"/>
</dbReference>
<evidence type="ECO:0000256" key="4">
    <source>
        <dbReference type="ARBA" id="ARBA00022723"/>
    </source>
</evidence>
<evidence type="ECO:0000256" key="3">
    <source>
        <dbReference type="ARBA" id="ARBA00022491"/>
    </source>
</evidence>
<dbReference type="InterPro" id="IPR038717">
    <property type="entry name" value="Tc1-like_DDE_dom"/>
</dbReference>
<dbReference type="InterPro" id="IPR036397">
    <property type="entry name" value="RNaseH_sf"/>
</dbReference>
<evidence type="ECO:0000256" key="13">
    <source>
        <dbReference type="SAM" id="MobiDB-lite"/>
    </source>
</evidence>
<organism evidence="16 17">
    <name type="scientific">Coregonus suidteri</name>
    <dbReference type="NCBI Taxonomy" id="861788"/>
    <lineage>
        <taxon>Eukaryota</taxon>
        <taxon>Metazoa</taxon>
        <taxon>Chordata</taxon>
        <taxon>Craniata</taxon>
        <taxon>Vertebrata</taxon>
        <taxon>Euteleostomi</taxon>
        <taxon>Actinopterygii</taxon>
        <taxon>Neopterygii</taxon>
        <taxon>Teleostei</taxon>
        <taxon>Protacanthopterygii</taxon>
        <taxon>Salmoniformes</taxon>
        <taxon>Salmonidae</taxon>
        <taxon>Coregoninae</taxon>
        <taxon>Coregonus</taxon>
    </lineage>
</organism>
<name>A0AAN8LL61_9TELE</name>
<keyword evidence="17" id="KW-1185">Reference proteome</keyword>
<evidence type="ECO:0000256" key="7">
    <source>
        <dbReference type="ARBA" id="ARBA00023015"/>
    </source>
</evidence>
<dbReference type="CDD" id="cd20384">
    <property type="entry name" value="Tudor_ZGPAT"/>
    <property type="match status" value="1"/>
</dbReference>
<dbReference type="SMART" id="SM00356">
    <property type="entry name" value="ZnF_C3H1"/>
    <property type="match status" value="1"/>
</dbReference>
<feature type="region of interest" description="Disordered" evidence="13">
    <location>
        <begin position="918"/>
        <end position="997"/>
    </location>
</feature>
<evidence type="ECO:0000256" key="2">
    <source>
        <dbReference type="ARBA" id="ARBA00022414"/>
    </source>
</evidence>
<feature type="region of interest" description="Disordered" evidence="13">
    <location>
        <begin position="657"/>
        <end position="684"/>
    </location>
</feature>
<evidence type="ECO:0000256" key="10">
    <source>
        <dbReference type="ARBA" id="ARBA00023242"/>
    </source>
</evidence>
<evidence type="ECO:0000256" key="11">
    <source>
        <dbReference type="PROSITE-ProRule" id="PRU00723"/>
    </source>
</evidence>
<keyword evidence="7" id="KW-0805">Transcription regulation</keyword>
<dbReference type="SUPFAM" id="SSF46689">
    <property type="entry name" value="Homeodomain-like"/>
    <property type="match status" value="1"/>
</dbReference>
<dbReference type="GO" id="GO:0006313">
    <property type="term" value="P:DNA transposition"/>
    <property type="evidence" value="ECO:0007669"/>
    <property type="project" value="InterPro"/>
</dbReference>
<proteinExistence type="predicted"/>
<dbReference type="GO" id="GO:0015074">
    <property type="term" value="P:DNA integration"/>
    <property type="evidence" value="ECO:0007669"/>
    <property type="project" value="InterPro"/>
</dbReference>
<keyword evidence="6 11" id="KW-0862">Zinc</keyword>
<evidence type="ECO:0000259" key="15">
    <source>
        <dbReference type="PROSITE" id="PS50174"/>
    </source>
</evidence>
<dbReference type="InterPro" id="IPR009057">
    <property type="entry name" value="Homeodomain-like_sf"/>
</dbReference>
<dbReference type="Gene3D" id="3.30.420.10">
    <property type="entry name" value="Ribonuclease H-like superfamily/Ribonuclease H"/>
    <property type="match status" value="1"/>
</dbReference>
<dbReference type="InterPro" id="IPR000571">
    <property type="entry name" value="Znf_CCCH"/>
</dbReference>
<dbReference type="Gene3D" id="3.40.50.1820">
    <property type="entry name" value="alpha/beta hydrolase"/>
    <property type="match status" value="1"/>
</dbReference>
<feature type="region of interest" description="Disordered" evidence="13">
    <location>
        <begin position="1606"/>
        <end position="1645"/>
    </location>
</feature>
<dbReference type="GO" id="GO:0001227">
    <property type="term" value="F:DNA-binding transcription repressor activity, RNA polymerase II-specific"/>
    <property type="evidence" value="ECO:0007669"/>
    <property type="project" value="TreeGrafter"/>
</dbReference>
<dbReference type="Gene3D" id="2.30.30.1190">
    <property type="match status" value="1"/>
</dbReference>
<dbReference type="GO" id="GO:0005634">
    <property type="term" value="C:nucleus"/>
    <property type="evidence" value="ECO:0007669"/>
    <property type="project" value="UniProtKB-SubCell"/>
</dbReference>
<feature type="coiled-coil region" evidence="12">
    <location>
        <begin position="1003"/>
        <end position="1062"/>
    </location>
</feature>
<evidence type="ECO:0000313" key="17">
    <source>
        <dbReference type="Proteomes" id="UP001356427"/>
    </source>
</evidence>
<dbReference type="SMART" id="SM00443">
    <property type="entry name" value="G_patch"/>
    <property type="match status" value="1"/>
</dbReference>
<evidence type="ECO:0000259" key="14">
    <source>
        <dbReference type="PROSITE" id="PS50103"/>
    </source>
</evidence>
<dbReference type="Pfam" id="PF18044">
    <property type="entry name" value="zf-CCCH_4"/>
    <property type="match status" value="1"/>
</dbReference>
<sequence length="1645" mass="179479">MVLAFGAARGTAPLYLRALISPYTQTRALRSSTSGLLAPLPLRKHSSRSAQSKLFAALAPQWSSPDITGNNIAYGHKPTVAGPDRTGKKSSSLTSRGFVSPGVMVGFAISKLCVTGKRSSSLMWSPEWRSGLRHCIAVLTVPLEILVRIQALSQPAATGRLMGGAQLAQRRPGTMITILDLDEDFYFNESAAQDVMLTLDQALIPGTRKRKRAGVGKPFGSRATMSIIRTELKARAAAFKQRDTDLDTYKKSRYDIRRVIKQSEVAGLANYYGLQRETQPRAAQAGADQLASVFTDIFNLSLTQSVIPTCFKQTTIVPGSKNAKVVQLIQDGTSMRAVARRSCTGVVGRSYRHVEATHTTEPHFDLFLLGLRLSEGRFAINRNPRVSAAGAVAGRLRAAFVPLSADQDGSVGGEEGRAQRRIPVRPVLLIEAQPVDGVRPVTAPIAPGPPSVVHRDRFWVGLEGLGAKVATGFGRELYSAPAPYSPLPGAEDLISPRGVKMITRTVSKNPRTTRGDLVNDLQRAGTKVTKPTISNTLRRQGLKSCSARRVPLLKPASMDEGTLEAAITAYGAQLQQVESALLAGLDPSQQADLLKLKEDISQLIELTEASLVSVKKSRLLATLEEADGFQSLATGTPANGGLDNVFAAFYSEVGEVSGSSSDMRERGEEEEDDGEGEGEVDVLSGTKVRAPYRTSWGTLEYHNAMVVGTESCDRNEAQVRVLYVHPTQKSMKPCPFFLEDKCRFADNCRFSHGEVVYVSELREFLESDLTNLQEGSSCLARQDDGIWYSGKITDIDSDFYTVKFDSALLKNVMVEADGVIPPLREDDLPSCSDSEDDDNGEGEAAFARVLTQEEDWAPSRSSSAFGGWEAHTRGIGSKLMLKMGYEYGKGLGKTSEGRVEPVLAVVLPKGKSLDQCAELTGRKTQSKVAKGKDGEQVSRNKRKRKARAGNTGGCHNVFDFLNRKLGNGDANPEAGGTGGPPPPHTPSSQGAGVEAYKGGKSTKRNLNVKLFQAAERVAQTEREIQKITESLSRRTGRDSSMVTHLEEKLSAARSLLVQQKAQELSAQRENRKADTHKKMTDFQELCTDPYDLGPCIIMLKYEVMAADEWDDNGPQDLVTQDNSPFHTAMSIKVWMEDHQIKTLSWPAQSPDLNPIENFWNVIKRKMDGKMHPPFCLSFLIPSFCLPSFCLSFLIPSLLSVLPQPCLSVLPQPFLLSEVTGQEGDLLPGLLDVRAAPLLVEQGVLGRTPRAYILTCEYDVLRDDGLMCTRRLQDAGVTVSSDHYDDGFHGALTILQSEFQTNVQYKRHLSTTSNSHTPNSTMAKTKELSKDTRNKIVDLHQAGKTESAIGKQLGLKKSTVGAIIRKWKTYKTTDNLPRSGAPRKISPRGVKMITRTVSVVQSDQRILSCLFLFRILERRDRVEGVSAGQRARVRLDGGLGVSEKGLGVGEKGLGIGEGAGKTRFVGNYQSDEGLYADLQDLSAAFDTVNHQILLSTLSKLGISGAAHSWIASYLTGHSYQVANRISACLADISVWMSDHHLKLNLGKMGKDCTLHDLAITVDNSIVSSSQSAKNLGVTLDNTLSFSANIKAVTRSCRFMLYNIRRHRDSGGVPPPRSHSKLHYGQDQRAVKGHQKQNCRPAPGWED</sequence>
<dbReference type="Pfam" id="PF01498">
    <property type="entry name" value="HTH_Tnp_Tc3_2"/>
    <property type="match status" value="1"/>
</dbReference>
<feature type="zinc finger region" description="C3H1-type" evidence="11">
    <location>
        <begin position="728"/>
        <end position="755"/>
    </location>
</feature>
<dbReference type="Gene3D" id="1.10.10.10">
    <property type="entry name" value="Winged helix-like DNA-binding domain superfamily/Winged helix DNA-binding domain"/>
    <property type="match status" value="1"/>
</dbReference>
<dbReference type="GO" id="GO:0016787">
    <property type="term" value="F:hydrolase activity"/>
    <property type="evidence" value="ECO:0007669"/>
    <property type="project" value="InterPro"/>
</dbReference>
<evidence type="ECO:0000256" key="6">
    <source>
        <dbReference type="ARBA" id="ARBA00022833"/>
    </source>
</evidence>
<reference evidence="16 17" key="1">
    <citation type="submission" date="2021-04" db="EMBL/GenBank/DDBJ databases">
        <authorList>
            <person name="De Guttry C."/>
            <person name="Zahm M."/>
            <person name="Klopp C."/>
            <person name="Cabau C."/>
            <person name="Louis A."/>
            <person name="Berthelot C."/>
            <person name="Parey E."/>
            <person name="Roest Crollius H."/>
            <person name="Montfort J."/>
            <person name="Robinson-Rechavi M."/>
            <person name="Bucao C."/>
            <person name="Bouchez O."/>
            <person name="Gislard M."/>
            <person name="Lluch J."/>
            <person name="Milhes M."/>
            <person name="Lampietro C."/>
            <person name="Lopez Roques C."/>
            <person name="Donnadieu C."/>
            <person name="Braasch I."/>
            <person name="Desvignes T."/>
            <person name="Postlethwait J."/>
            <person name="Bobe J."/>
            <person name="Wedekind C."/>
            <person name="Guiguen Y."/>
        </authorList>
    </citation>
    <scope>NUCLEOTIDE SEQUENCE [LARGE SCALE GENOMIC DNA]</scope>
    <source>
        <strain evidence="16">Cs_M1</strain>
        <tissue evidence="16">Blood</tissue>
    </source>
</reference>
<keyword evidence="12" id="KW-0175">Coiled coil</keyword>
<evidence type="ECO:0000256" key="1">
    <source>
        <dbReference type="ARBA" id="ARBA00004123"/>
    </source>
</evidence>
<keyword evidence="3" id="KW-0678">Repressor</keyword>
<dbReference type="InterPro" id="IPR029058">
    <property type="entry name" value="AB_hydrolase_fold"/>
</dbReference>
<evidence type="ECO:0000256" key="9">
    <source>
        <dbReference type="ARBA" id="ARBA00023163"/>
    </source>
</evidence>
<dbReference type="PROSITE" id="PS50174">
    <property type="entry name" value="G_PATCH"/>
    <property type="match status" value="1"/>
</dbReference>
<keyword evidence="10" id="KW-0539">Nucleus</keyword>
<feature type="domain" description="G-patch" evidence="15">
    <location>
        <begin position="872"/>
        <end position="918"/>
    </location>
</feature>
<feature type="region of interest" description="Disordered" evidence="13">
    <location>
        <begin position="1308"/>
        <end position="1327"/>
    </location>
</feature>
<dbReference type="Pfam" id="PF13358">
    <property type="entry name" value="DDE_3"/>
    <property type="match status" value="1"/>
</dbReference>
<dbReference type="GO" id="GO:0008270">
    <property type="term" value="F:zinc ion binding"/>
    <property type="evidence" value="ECO:0007669"/>
    <property type="project" value="UniProtKB-KW"/>
</dbReference>
<dbReference type="InterPro" id="IPR041367">
    <property type="entry name" value="Znf-CCCH_4"/>
</dbReference>
<dbReference type="PANTHER" id="PTHR46297:SF1">
    <property type="entry name" value="ZINC FINGER CCCH-TYPE WITH G PATCH DOMAIN-CONTAINING PROTEIN"/>
    <property type="match status" value="1"/>
</dbReference>
<dbReference type="InterPro" id="IPR057667">
    <property type="entry name" value="HTH_SB"/>
</dbReference>
<keyword evidence="8" id="KW-0238">DNA-binding</keyword>
<dbReference type="PROSITE" id="PS50103">
    <property type="entry name" value="ZF_C3H1"/>
    <property type="match status" value="1"/>
</dbReference>
<dbReference type="Pfam" id="PF25787">
    <property type="entry name" value="HTH_SB"/>
    <property type="match status" value="1"/>
</dbReference>
<feature type="compositionally biased region" description="Acidic residues" evidence="13">
    <location>
        <begin position="668"/>
        <end position="680"/>
    </location>
</feature>
<dbReference type="Pfam" id="PF07859">
    <property type="entry name" value="Abhydrolase_3"/>
    <property type="match status" value="1"/>
</dbReference>
<feature type="domain" description="C3H1-type" evidence="14">
    <location>
        <begin position="728"/>
        <end position="755"/>
    </location>
</feature>